<evidence type="ECO:0000259" key="7">
    <source>
        <dbReference type="Pfam" id="PF02770"/>
    </source>
</evidence>
<dbReference type="InterPro" id="IPR036250">
    <property type="entry name" value="AcylCo_DH-like_C"/>
</dbReference>
<comment type="similarity">
    <text evidence="2">Belongs to the acyl-CoA dehydrogenase family.</text>
</comment>
<keyword evidence="3" id="KW-0285">Flavoprotein</keyword>
<dbReference type="FunFam" id="2.40.110.10:FF:000011">
    <property type="entry name" value="Acyl-CoA dehydrogenase FadE34"/>
    <property type="match status" value="1"/>
</dbReference>
<name>A0A0J1D6D5_9BURK</name>
<dbReference type="SUPFAM" id="SSF56645">
    <property type="entry name" value="Acyl-CoA dehydrogenase NM domain-like"/>
    <property type="match status" value="1"/>
</dbReference>
<dbReference type="GO" id="GO:0050660">
    <property type="term" value="F:flavin adenine dinucleotide binding"/>
    <property type="evidence" value="ECO:0007669"/>
    <property type="project" value="InterPro"/>
</dbReference>
<dbReference type="InterPro" id="IPR006091">
    <property type="entry name" value="Acyl-CoA_Oxase/DH_mid-dom"/>
</dbReference>
<evidence type="ECO:0000256" key="1">
    <source>
        <dbReference type="ARBA" id="ARBA00001974"/>
    </source>
</evidence>
<feature type="domain" description="Acyl-CoA oxidase/dehydrogenase middle" evidence="7">
    <location>
        <begin position="125"/>
        <end position="204"/>
    </location>
</feature>
<evidence type="ECO:0000256" key="5">
    <source>
        <dbReference type="ARBA" id="ARBA00023002"/>
    </source>
</evidence>
<evidence type="ECO:0000256" key="4">
    <source>
        <dbReference type="ARBA" id="ARBA00022827"/>
    </source>
</evidence>
<evidence type="ECO:0000256" key="3">
    <source>
        <dbReference type="ARBA" id="ARBA00022630"/>
    </source>
</evidence>
<comment type="cofactor">
    <cofactor evidence="1">
        <name>FAD</name>
        <dbReference type="ChEBI" id="CHEBI:57692"/>
    </cofactor>
</comment>
<dbReference type="InterPro" id="IPR046373">
    <property type="entry name" value="Acyl-CoA_Oxase/DH_mid-dom_sf"/>
</dbReference>
<dbReference type="PANTHER" id="PTHR43292:SF3">
    <property type="entry name" value="ACYL-COA DEHYDROGENASE FADE29"/>
    <property type="match status" value="1"/>
</dbReference>
<gene>
    <name evidence="9" type="ORF">EOS_00090</name>
</gene>
<dbReference type="SUPFAM" id="SSF47203">
    <property type="entry name" value="Acyl-CoA dehydrogenase C-terminal domain-like"/>
    <property type="match status" value="1"/>
</dbReference>
<dbReference type="Proteomes" id="UP000035963">
    <property type="component" value="Unassembled WGS sequence"/>
</dbReference>
<evidence type="ECO:0000256" key="2">
    <source>
        <dbReference type="ARBA" id="ARBA00009347"/>
    </source>
</evidence>
<accession>A0A0J1D6D5</accession>
<dbReference type="InterPro" id="IPR052161">
    <property type="entry name" value="Mycobact_Acyl-CoA_DH"/>
</dbReference>
<evidence type="ECO:0000313" key="10">
    <source>
        <dbReference type="Proteomes" id="UP000035963"/>
    </source>
</evidence>
<dbReference type="Gene3D" id="2.40.110.10">
    <property type="entry name" value="Butyryl-CoA Dehydrogenase, subunit A, domain 2"/>
    <property type="match status" value="1"/>
</dbReference>
<dbReference type="PANTHER" id="PTHR43292">
    <property type="entry name" value="ACYL-COA DEHYDROGENASE"/>
    <property type="match status" value="1"/>
</dbReference>
<evidence type="ECO:0000259" key="8">
    <source>
        <dbReference type="Pfam" id="PF02771"/>
    </source>
</evidence>
<proteinExistence type="inferred from homology"/>
<protein>
    <submittedName>
        <fullName evidence="9">Acyl-CoA dehydrogenase</fullName>
    </submittedName>
</protein>
<dbReference type="OrthoDB" id="9770681at2"/>
<keyword evidence="5" id="KW-0560">Oxidoreductase</keyword>
<reference evidence="9 10" key="1">
    <citation type="journal article" date="2015" name="Genome Announc.">
        <title>Draft Genome Sequence of Burkholderia sp. Strain PML1(12), an Ectomycorrhizosphere-Inhabiting Bacterium with Effective Mineral-Weathering Ability.</title>
        <authorList>
            <person name="Uroz S."/>
            <person name="Oger P."/>
        </authorList>
    </citation>
    <scope>NUCLEOTIDE SEQUENCE [LARGE SCALE GENOMIC DNA]</scope>
    <source>
        <strain evidence="10">PML1(12)</strain>
    </source>
</reference>
<sequence>MDLNYSPADDAFRADIRAWLDANLPQALRTKVLDHKRLSRDDYASWHKLLGTRGWSVVAWPKEYGGPGWDATQRHIWDEECARIGAPGVLPFGVSMVAPVIMKYGSDAQKAHYLPRILDGTDWWCQGYSEPGSGSDLASLRTRAERQGDHYVVNGQKTWTTLGQFADMMFCLVRTDTGAKKQEGISFLLIDMKTPGITVRPIITLDEDHEVNEVFLEDVKVSVENLVGEENRGWTYAKYLLGHERTGIARVGQSKRELVFLKRLAASQKKGGVSLLNDPVFSAKIAALEIEMMALEVTVQRVVASEANGRGPGPEASMLKIKGTEVQQALTELMVEAVGPQAAAFDPAYLEGEREHSLAGDDDAAPLAAYYFNFRKTSIYGGSNEIQKNIIAQMILGL</sequence>
<dbReference type="InterPro" id="IPR009075">
    <property type="entry name" value="AcylCo_DH/oxidase_C"/>
</dbReference>
<dbReference type="RefSeq" id="WP_047844571.1">
    <property type="nucleotide sequence ID" value="NZ_AEJF01000001.1"/>
</dbReference>
<evidence type="ECO:0000259" key="6">
    <source>
        <dbReference type="Pfam" id="PF00441"/>
    </source>
</evidence>
<dbReference type="Gene3D" id="1.10.540.10">
    <property type="entry name" value="Acyl-CoA dehydrogenase/oxidase, N-terminal domain"/>
    <property type="match status" value="1"/>
</dbReference>
<dbReference type="GO" id="GO:0005886">
    <property type="term" value="C:plasma membrane"/>
    <property type="evidence" value="ECO:0007669"/>
    <property type="project" value="TreeGrafter"/>
</dbReference>
<dbReference type="PATRIC" id="fig|908627.4.peg.19"/>
<dbReference type="Pfam" id="PF02770">
    <property type="entry name" value="Acyl-CoA_dh_M"/>
    <property type="match status" value="1"/>
</dbReference>
<dbReference type="Pfam" id="PF02771">
    <property type="entry name" value="Acyl-CoA_dh_N"/>
    <property type="match status" value="1"/>
</dbReference>
<evidence type="ECO:0000313" key="9">
    <source>
        <dbReference type="EMBL" id="KLU28229.1"/>
    </source>
</evidence>
<dbReference type="Pfam" id="PF00441">
    <property type="entry name" value="Acyl-CoA_dh_1"/>
    <property type="match status" value="1"/>
</dbReference>
<dbReference type="InterPro" id="IPR037069">
    <property type="entry name" value="AcylCoA_DH/ox_N_sf"/>
</dbReference>
<dbReference type="InterPro" id="IPR009100">
    <property type="entry name" value="AcylCoA_DH/oxidase_NM_dom_sf"/>
</dbReference>
<dbReference type="EMBL" id="AEJF01000001">
    <property type="protein sequence ID" value="KLU28229.1"/>
    <property type="molecule type" value="Genomic_DNA"/>
</dbReference>
<dbReference type="Gene3D" id="1.20.140.10">
    <property type="entry name" value="Butyryl-CoA Dehydrogenase, subunit A, domain 3"/>
    <property type="match status" value="1"/>
</dbReference>
<comment type="caution">
    <text evidence="9">The sequence shown here is derived from an EMBL/GenBank/DDBJ whole genome shotgun (WGS) entry which is preliminary data.</text>
</comment>
<dbReference type="GO" id="GO:0016627">
    <property type="term" value="F:oxidoreductase activity, acting on the CH-CH group of donors"/>
    <property type="evidence" value="ECO:0007669"/>
    <property type="project" value="InterPro"/>
</dbReference>
<keyword evidence="4" id="KW-0274">FAD</keyword>
<organism evidence="9 10">
    <name type="scientific">Caballeronia mineralivorans PML1(12)</name>
    <dbReference type="NCBI Taxonomy" id="908627"/>
    <lineage>
        <taxon>Bacteria</taxon>
        <taxon>Pseudomonadati</taxon>
        <taxon>Pseudomonadota</taxon>
        <taxon>Betaproteobacteria</taxon>
        <taxon>Burkholderiales</taxon>
        <taxon>Burkholderiaceae</taxon>
        <taxon>Caballeronia</taxon>
    </lineage>
</organism>
<dbReference type="AlphaFoldDB" id="A0A0J1D6D5"/>
<dbReference type="InterPro" id="IPR013786">
    <property type="entry name" value="AcylCoA_DH/ox_N"/>
</dbReference>
<feature type="domain" description="Acyl-CoA dehydrogenase/oxidase N-terminal" evidence="8">
    <location>
        <begin position="8"/>
        <end position="120"/>
    </location>
</feature>
<feature type="domain" description="Acyl-CoA dehydrogenase/oxidase C-terminal" evidence="6">
    <location>
        <begin position="231"/>
        <end position="395"/>
    </location>
</feature>
<keyword evidence="10" id="KW-1185">Reference proteome</keyword>